<comment type="subcellular location">
    <subcellularLocation>
        <location evidence="1">Cell membrane</location>
        <topology evidence="1">Multi-pass membrane protein</topology>
    </subcellularLocation>
</comment>
<dbReference type="PROSITE" id="PS50850">
    <property type="entry name" value="MFS"/>
    <property type="match status" value="1"/>
</dbReference>
<feature type="transmembrane region" description="Helical" evidence="6">
    <location>
        <begin position="265"/>
        <end position="285"/>
    </location>
</feature>
<evidence type="ECO:0000313" key="8">
    <source>
        <dbReference type="EMBL" id="MBB2892094.1"/>
    </source>
</evidence>
<feature type="transmembrane region" description="Helical" evidence="6">
    <location>
        <begin position="24"/>
        <end position="41"/>
    </location>
</feature>
<feature type="transmembrane region" description="Helical" evidence="6">
    <location>
        <begin position="53"/>
        <end position="78"/>
    </location>
</feature>
<dbReference type="InterPro" id="IPR020846">
    <property type="entry name" value="MFS_dom"/>
</dbReference>
<evidence type="ECO:0000256" key="1">
    <source>
        <dbReference type="ARBA" id="ARBA00004651"/>
    </source>
</evidence>
<dbReference type="AlphaFoldDB" id="A0A839N7V6"/>
<evidence type="ECO:0000256" key="5">
    <source>
        <dbReference type="ARBA" id="ARBA00023136"/>
    </source>
</evidence>
<dbReference type="InterPro" id="IPR052425">
    <property type="entry name" value="Uncharacterized_MFS-type"/>
</dbReference>
<keyword evidence="3 6" id="KW-0812">Transmembrane</keyword>
<dbReference type="Proteomes" id="UP000559182">
    <property type="component" value="Unassembled WGS sequence"/>
</dbReference>
<evidence type="ECO:0000256" key="3">
    <source>
        <dbReference type="ARBA" id="ARBA00022692"/>
    </source>
</evidence>
<feature type="transmembrane region" description="Helical" evidence="6">
    <location>
        <begin position="305"/>
        <end position="331"/>
    </location>
</feature>
<name>A0A839N7V6_9MICO</name>
<feature type="transmembrane region" description="Helical" evidence="6">
    <location>
        <begin position="90"/>
        <end position="112"/>
    </location>
</feature>
<feature type="transmembrane region" description="Helical" evidence="6">
    <location>
        <begin position="159"/>
        <end position="178"/>
    </location>
</feature>
<feature type="transmembrane region" description="Helical" evidence="6">
    <location>
        <begin position="379"/>
        <end position="399"/>
    </location>
</feature>
<dbReference type="InterPro" id="IPR011701">
    <property type="entry name" value="MFS"/>
</dbReference>
<feature type="transmembrane region" description="Helical" evidence="6">
    <location>
        <begin position="352"/>
        <end position="373"/>
    </location>
</feature>
<dbReference type="Gene3D" id="1.20.1250.20">
    <property type="entry name" value="MFS general substrate transporter like domains"/>
    <property type="match status" value="2"/>
</dbReference>
<dbReference type="PANTHER" id="PTHR42688:SF1">
    <property type="entry name" value="BLR5212 PROTEIN"/>
    <property type="match status" value="1"/>
</dbReference>
<dbReference type="RefSeq" id="WP_221185220.1">
    <property type="nucleotide sequence ID" value="NZ_JACHVQ010000001.1"/>
</dbReference>
<dbReference type="CDD" id="cd17370">
    <property type="entry name" value="MFS_MJ1317_like"/>
    <property type="match status" value="1"/>
</dbReference>
<evidence type="ECO:0000256" key="6">
    <source>
        <dbReference type="SAM" id="Phobius"/>
    </source>
</evidence>
<proteinExistence type="predicted"/>
<protein>
    <submittedName>
        <fullName evidence="8">MFS family permease</fullName>
    </submittedName>
</protein>
<sequence length="410" mass="42811">MPTVQDPADPPIPIRSHPVLARRAALRFVLLIGVVSAFSDMTHEGARSITSPFLGSLGASGLVVSVVAGGGELLGYGLRWFAGRAADRTGRYWAIAFFGYTLQMAVVPLLAVSGNWPVAAALIVTERVGRAIRIPTRDAMTAHAAHRLGGGWAFGVREALDAGGAMVGPLVVSLVLWLHGSDRSAFAWLGIPAALTLLSLVFTWRQFPNPADLESEAPAPPTDGAPRPPAFWLYLAAMGLIAVGYADWPLIALHFSEERMVGSTVAPVLYAVAMAAEAVAALVLGKAFDRVGLRSVLVVTVLTAAYAPLVFLGSLPLAVIGILAWGLGMAAQESIIKAVLTTIVPADRRASAFGLFDTGFGVAWFAGSILLGVLYDTSLVALAVISALVQLAALPLLVLTRRRLAAAGNG</sequence>
<dbReference type="GO" id="GO:0005886">
    <property type="term" value="C:plasma membrane"/>
    <property type="evidence" value="ECO:0007669"/>
    <property type="project" value="UniProtKB-SubCell"/>
</dbReference>
<dbReference type="InterPro" id="IPR036259">
    <property type="entry name" value="MFS_trans_sf"/>
</dbReference>
<keyword evidence="2" id="KW-1003">Cell membrane</keyword>
<evidence type="ECO:0000259" key="7">
    <source>
        <dbReference type="PROSITE" id="PS50850"/>
    </source>
</evidence>
<feature type="transmembrane region" description="Helical" evidence="6">
    <location>
        <begin position="185"/>
        <end position="204"/>
    </location>
</feature>
<feature type="domain" description="Major facilitator superfamily (MFS) profile" evidence="7">
    <location>
        <begin position="25"/>
        <end position="404"/>
    </location>
</feature>
<dbReference type="PANTHER" id="PTHR42688">
    <property type="entry name" value="CONSERVED PROTEIN"/>
    <property type="match status" value="1"/>
</dbReference>
<keyword evidence="9" id="KW-1185">Reference proteome</keyword>
<evidence type="ECO:0000313" key="9">
    <source>
        <dbReference type="Proteomes" id="UP000559182"/>
    </source>
</evidence>
<organism evidence="8 9">
    <name type="scientific">Flexivirga oryzae</name>
    <dbReference type="NCBI Taxonomy" id="1794944"/>
    <lineage>
        <taxon>Bacteria</taxon>
        <taxon>Bacillati</taxon>
        <taxon>Actinomycetota</taxon>
        <taxon>Actinomycetes</taxon>
        <taxon>Micrococcales</taxon>
        <taxon>Dermacoccaceae</taxon>
        <taxon>Flexivirga</taxon>
    </lineage>
</organism>
<evidence type="ECO:0000256" key="4">
    <source>
        <dbReference type="ARBA" id="ARBA00022989"/>
    </source>
</evidence>
<dbReference type="SUPFAM" id="SSF103473">
    <property type="entry name" value="MFS general substrate transporter"/>
    <property type="match status" value="1"/>
</dbReference>
<gene>
    <name evidence="8" type="ORF">FHU39_002078</name>
</gene>
<feature type="transmembrane region" description="Helical" evidence="6">
    <location>
        <begin position="231"/>
        <end position="253"/>
    </location>
</feature>
<comment type="caution">
    <text evidence="8">The sequence shown here is derived from an EMBL/GenBank/DDBJ whole genome shotgun (WGS) entry which is preliminary data.</text>
</comment>
<dbReference type="Pfam" id="PF07690">
    <property type="entry name" value="MFS_1"/>
    <property type="match status" value="1"/>
</dbReference>
<accession>A0A839N7V6</accession>
<keyword evidence="4 6" id="KW-1133">Transmembrane helix</keyword>
<keyword evidence="5 6" id="KW-0472">Membrane</keyword>
<dbReference type="GO" id="GO:0022857">
    <property type="term" value="F:transmembrane transporter activity"/>
    <property type="evidence" value="ECO:0007669"/>
    <property type="project" value="InterPro"/>
</dbReference>
<reference evidence="8 9" key="1">
    <citation type="submission" date="2020-08" db="EMBL/GenBank/DDBJ databases">
        <title>Sequencing the genomes of 1000 actinobacteria strains.</title>
        <authorList>
            <person name="Klenk H.-P."/>
        </authorList>
    </citation>
    <scope>NUCLEOTIDE SEQUENCE [LARGE SCALE GENOMIC DNA]</scope>
    <source>
        <strain evidence="8 9">DSM 105369</strain>
    </source>
</reference>
<evidence type="ECO:0000256" key="2">
    <source>
        <dbReference type="ARBA" id="ARBA00022475"/>
    </source>
</evidence>
<dbReference type="EMBL" id="JACHVQ010000001">
    <property type="protein sequence ID" value="MBB2892094.1"/>
    <property type="molecule type" value="Genomic_DNA"/>
</dbReference>